<dbReference type="Pfam" id="PF13407">
    <property type="entry name" value="Peripla_BP_4"/>
    <property type="match status" value="1"/>
</dbReference>
<dbReference type="CDD" id="cd01536">
    <property type="entry name" value="PBP1_ABC_sugar_binding-like"/>
    <property type="match status" value="1"/>
</dbReference>
<proteinExistence type="inferred from homology"/>
<dbReference type="SUPFAM" id="SSF53822">
    <property type="entry name" value="Periplasmic binding protein-like I"/>
    <property type="match status" value="1"/>
</dbReference>
<evidence type="ECO:0000256" key="1">
    <source>
        <dbReference type="ARBA" id="ARBA00004196"/>
    </source>
</evidence>
<gene>
    <name evidence="5" type="ORF">METZ01_LOCUS364259</name>
</gene>
<dbReference type="PANTHER" id="PTHR46847:SF1">
    <property type="entry name" value="D-ALLOSE-BINDING PERIPLASMIC PROTEIN-RELATED"/>
    <property type="match status" value="1"/>
</dbReference>
<feature type="non-terminal residue" evidence="5">
    <location>
        <position position="309"/>
    </location>
</feature>
<evidence type="ECO:0000313" key="5">
    <source>
        <dbReference type="EMBL" id="SVD11405.1"/>
    </source>
</evidence>
<feature type="non-terminal residue" evidence="5">
    <location>
        <position position="1"/>
    </location>
</feature>
<sequence length="309" mass="33009">LAMILLVLFTSSVHADPKRVGYIVNYGTHEWYQNVIFGLQSRADELGITLEVMDANLDINKQTQQAEDFMTKGVDVLIMTPVNEEGVVPILRKAKAEGMPVVLEGNPAKGMTTLFAICDYDAGYKAGDEVGRILVSRGVKEARVMDVGLPLLSATVLRSLGFMEAIATHVSATKVHELDGSGMIDSSVEVASAALAKDSNINVIYGINDGSALGGLQAWRAAGLAEGDLIVAGTGSEGLAFLNEMTKPGTPYLVEAAMFPEGVGYTGMNLAVDLFNGVDVPEHKVTPTLALTVNNYASYYDFDKDAQKR</sequence>
<evidence type="ECO:0000256" key="2">
    <source>
        <dbReference type="ARBA" id="ARBA00007639"/>
    </source>
</evidence>
<name>A0A382SPL7_9ZZZZ</name>
<feature type="domain" description="Periplasmic binding protein" evidence="4">
    <location>
        <begin position="20"/>
        <end position="277"/>
    </location>
</feature>
<reference evidence="5" key="1">
    <citation type="submission" date="2018-05" db="EMBL/GenBank/DDBJ databases">
        <authorList>
            <person name="Lanie J.A."/>
            <person name="Ng W.-L."/>
            <person name="Kazmierczak K.M."/>
            <person name="Andrzejewski T.M."/>
            <person name="Davidsen T.M."/>
            <person name="Wayne K.J."/>
            <person name="Tettelin H."/>
            <person name="Glass J.I."/>
            <person name="Rusch D."/>
            <person name="Podicherti R."/>
            <person name="Tsui H.-C.T."/>
            <person name="Winkler M.E."/>
        </authorList>
    </citation>
    <scope>NUCLEOTIDE SEQUENCE</scope>
</reference>
<comment type="subcellular location">
    <subcellularLocation>
        <location evidence="1">Cell envelope</location>
    </subcellularLocation>
</comment>
<dbReference type="InterPro" id="IPR028082">
    <property type="entry name" value="Peripla_BP_I"/>
</dbReference>
<evidence type="ECO:0000259" key="4">
    <source>
        <dbReference type="Pfam" id="PF13407"/>
    </source>
</evidence>
<dbReference type="AlphaFoldDB" id="A0A382SPL7"/>
<dbReference type="Gene3D" id="3.40.50.2300">
    <property type="match status" value="2"/>
</dbReference>
<dbReference type="GO" id="GO:0030246">
    <property type="term" value="F:carbohydrate binding"/>
    <property type="evidence" value="ECO:0007669"/>
    <property type="project" value="UniProtKB-ARBA"/>
</dbReference>
<evidence type="ECO:0000256" key="3">
    <source>
        <dbReference type="ARBA" id="ARBA00022729"/>
    </source>
</evidence>
<keyword evidence="3" id="KW-0732">Signal</keyword>
<protein>
    <recommendedName>
        <fullName evidence="4">Periplasmic binding protein domain-containing protein</fullName>
    </recommendedName>
</protein>
<organism evidence="5">
    <name type="scientific">marine metagenome</name>
    <dbReference type="NCBI Taxonomy" id="408172"/>
    <lineage>
        <taxon>unclassified sequences</taxon>
        <taxon>metagenomes</taxon>
        <taxon>ecological metagenomes</taxon>
    </lineage>
</organism>
<accession>A0A382SPL7</accession>
<dbReference type="InterPro" id="IPR025997">
    <property type="entry name" value="SBP_2_dom"/>
</dbReference>
<dbReference type="EMBL" id="UINC01130377">
    <property type="protein sequence ID" value="SVD11405.1"/>
    <property type="molecule type" value="Genomic_DNA"/>
</dbReference>
<comment type="similarity">
    <text evidence="2">Belongs to the bacterial solute-binding protein 2 family.</text>
</comment>
<dbReference type="GO" id="GO:0030313">
    <property type="term" value="C:cell envelope"/>
    <property type="evidence" value="ECO:0007669"/>
    <property type="project" value="UniProtKB-SubCell"/>
</dbReference>
<dbReference type="PANTHER" id="PTHR46847">
    <property type="entry name" value="D-ALLOSE-BINDING PERIPLASMIC PROTEIN-RELATED"/>
    <property type="match status" value="1"/>
</dbReference>